<evidence type="ECO:0000313" key="11">
    <source>
        <dbReference type="EMBL" id="KAG0562147.1"/>
    </source>
</evidence>
<dbReference type="PROSITE" id="PS00750">
    <property type="entry name" value="TCP1_1"/>
    <property type="match status" value="1"/>
</dbReference>
<dbReference type="InterPro" id="IPR027409">
    <property type="entry name" value="GroEL-like_apical_dom_sf"/>
</dbReference>
<dbReference type="InterPro" id="IPR027413">
    <property type="entry name" value="GROEL-like_equatorial_sf"/>
</dbReference>
<dbReference type="InterPro" id="IPR053374">
    <property type="entry name" value="TCP-1_chaperonin"/>
</dbReference>
<evidence type="ECO:0000256" key="1">
    <source>
        <dbReference type="ARBA" id="ARBA00004496"/>
    </source>
</evidence>
<dbReference type="FunFam" id="3.50.7.10:FF:000009">
    <property type="entry name" value="T-complex protein 1 subunit alpha"/>
    <property type="match status" value="1"/>
</dbReference>
<evidence type="ECO:0000256" key="7">
    <source>
        <dbReference type="ARBA" id="ARBA00023186"/>
    </source>
</evidence>
<evidence type="ECO:0000313" key="12">
    <source>
        <dbReference type="Proteomes" id="UP000822688"/>
    </source>
</evidence>
<comment type="caution">
    <text evidence="11">The sequence shown here is derived from an EMBL/GenBank/DDBJ whole genome shotgun (WGS) entry which is preliminary data.</text>
</comment>
<dbReference type="Gene3D" id="3.30.260.10">
    <property type="entry name" value="TCP-1-like chaperonin intermediate domain"/>
    <property type="match status" value="1"/>
</dbReference>
<comment type="function">
    <text evidence="8">Molecular chaperone; assists the folding of proteins upon ATP hydrolysis. Known to play a role, in vitro, in the folding of actin and tubulin.</text>
</comment>
<dbReference type="GO" id="GO:0051082">
    <property type="term" value="F:unfolded protein binding"/>
    <property type="evidence" value="ECO:0007669"/>
    <property type="project" value="InterPro"/>
</dbReference>
<evidence type="ECO:0000256" key="3">
    <source>
        <dbReference type="ARBA" id="ARBA00014424"/>
    </source>
</evidence>
<dbReference type="GO" id="GO:0005524">
    <property type="term" value="F:ATP binding"/>
    <property type="evidence" value="ECO:0007669"/>
    <property type="project" value="UniProtKB-KW"/>
</dbReference>
<dbReference type="InterPro" id="IPR027410">
    <property type="entry name" value="TCP-1-like_intermed_sf"/>
</dbReference>
<protein>
    <recommendedName>
        <fullName evidence="3">T-complex protein 1 subunit alpha</fullName>
    </recommendedName>
    <alternativeName>
        <fullName evidence="9">CCT-alpha</fullName>
    </alternativeName>
</protein>
<comment type="similarity">
    <text evidence="2 10">Belongs to the TCP-1 chaperonin family.</text>
</comment>
<proteinExistence type="inferred from homology"/>
<dbReference type="SUPFAM" id="SSF48592">
    <property type="entry name" value="GroEL equatorial domain-like"/>
    <property type="match status" value="1"/>
</dbReference>
<keyword evidence="6 10" id="KW-0067">ATP-binding</keyword>
<dbReference type="EMBL" id="CM026430">
    <property type="protein sequence ID" value="KAG0562147.1"/>
    <property type="molecule type" value="Genomic_DNA"/>
</dbReference>
<dbReference type="InterPro" id="IPR002423">
    <property type="entry name" value="Cpn60/GroEL/TCP-1"/>
</dbReference>
<dbReference type="InterPro" id="IPR012715">
    <property type="entry name" value="Chap_CCT_alpha"/>
</dbReference>
<evidence type="ECO:0000256" key="5">
    <source>
        <dbReference type="ARBA" id="ARBA00022741"/>
    </source>
</evidence>
<evidence type="ECO:0000256" key="2">
    <source>
        <dbReference type="ARBA" id="ARBA00008020"/>
    </source>
</evidence>
<dbReference type="NCBIfam" id="NF041082">
    <property type="entry name" value="thermosome_alpha"/>
    <property type="match status" value="1"/>
</dbReference>
<dbReference type="PROSITE" id="PS00751">
    <property type="entry name" value="TCP1_2"/>
    <property type="match status" value="1"/>
</dbReference>
<accession>A0A8T0GUA7</accession>
<name>A0A8T0GUA7_CERPU</name>
<dbReference type="Pfam" id="PF00118">
    <property type="entry name" value="Cpn60_TCP1"/>
    <property type="match status" value="1"/>
</dbReference>
<keyword evidence="12" id="KW-1185">Reference proteome</keyword>
<dbReference type="Proteomes" id="UP000822688">
    <property type="component" value="Chromosome 9"/>
</dbReference>
<dbReference type="InterPro" id="IPR002194">
    <property type="entry name" value="Chaperonin_TCP-1_CS"/>
</dbReference>
<evidence type="ECO:0000256" key="10">
    <source>
        <dbReference type="RuleBase" id="RU004187"/>
    </source>
</evidence>
<dbReference type="PANTHER" id="PTHR11353">
    <property type="entry name" value="CHAPERONIN"/>
    <property type="match status" value="1"/>
</dbReference>
<organism evidence="11 12">
    <name type="scientific">Ceratodon purpureus</name>
    <name type="common">Fire moss</name>
    <name type="synonym">Dicranum purpureum</name>
    <dbReference type="NCBI Taxonomy" id="3225"/>
    <lineage>
        <taxon>Eukaryota</taxon>
        <taxon>Viridiplantae</taxon>
        <taxon>Streptophyta</taxon>
        <taxon>Embryophyta</taxon>
        <taxon>Bryophyta</taxon>
        <taxon>Bryophytina</taxon>
        <taxon>Bryopsida</taxon>
        <taxon>Dicranidae</taxon>
        <taxon>Pseudoditrichales</taxon>
        <taxon>Ditrichaceae</taxon>
        <taxon>Ceratodon</taxon>
    </lineage>
</organism>
<keyword evidence="5 10" id="KW-0547">Nucleotide-binding</keyword>
<dbReference type="Gene3D" id="3.50.7.10">
    <property type="entry name" value="GroEL"/>
    <property type="match status" value="1"/>
</dbReference>
<dbReference type="PRINTS" id="PR00304">
    <property type="entry name" value="TCOMPLEXTCP1"/>
</dbReference>
<dbReference type="PROSITE" id="PS00995">
    <property type="entry name" value="TCP1_3"/>
    <property type="match status" value="1"/>
</dbReference>
<evidence type="ECO:0000256" key="8">
    <source>
        <dbReference type="ARBA" id="ARBA00024677"/>
    </source>
</evidence>
<dbReference type="GO" id="GO:0016887">
    <property type="term" value="F:ATP hydrolysis activity"/>
    <property type="evidence" value="ECO:0007669"/>
    <property type="project" value="InterPro"/>
</dbReference>
<evidence type="ECO:0000256" key="4">
    <source>
        <dbReference type="ARBA" id="ARBA00022490"/>
    </source>
</evidence>
<dbReference type="GO" id="GO:0140662">
    <property type="term" value="F:ATP-dependent protein folding chaperone"/>
    <property type="evidence" value="ECO:0007669"/>
    <property type="project" value="InterPro"/>
</dbReference>
<sequence>MSQNLSILGDRQTGQDVRTQNVMACQAIANIVKTSLGPVGLDKMLVDDIGDVTITNDGATILKMLEVEHPAAKVLVELAELQDREVGDGTTSVVIIAAELLKRANDLVRIKIHPTSIISGYRLAMREACKYIEEKLATKVEKLGKDTLINCAKTSMSSKIIGPDSDFFAKMVVDAVQAVKAISDRGDVKYPIKSINILKAHGQSARESYLLNGYALPLGRAAQGMPKRVAPARIACLDVNLQKTKMQMGVQVLVTDPRELEKIRQREADITKERIEKMLKAGANVILTTKGIDDMALKYFVEAKAIALRRVSKEDMRHIAKATGATQVLTFADMEGGETFDASLLGNAEEVTEERVSDDDVILIKGAKSSRAVSIVLRGANDYMLDEMERSIHDSLSIVKRTLESNTVVAGGGAVEAALSVYLENLATTLGSREQLAIAEFAEALLVIPKVCLFISKIATHNENDAFDALVYPLMCDNKSCKYFRASFTVVFVNGEARVPIQFH</sequence>
<keyword evidence="4" id="KW-0963">Cytoplasm</keyword>
<dbReference type="InterPro" id="IPR017998">
    <property type="entry name" value="Chaperone_TCP-1"/>
</dbReference>
<dbReference type="SUPFAM" id="SSF52029">
    <property type="entry name" value="GroEL apical domain-like"/>
    <property type="match status" value="1"/>
</dbReference>
<dbReference type="CDD" id="cd03335">
    <property type="entry name" value="TCP1_alpha"/>
    <property type="match status" value="1"/>
</dbReference>
<dbReference type="FunFam" id="1.10.560.10:FF:000070">
    <property type="entry name" value="Uncharacterized protein"/>
    <property type="match status" value="1"/>
</dbReference>
<gene>
    <name evidence="11" type="ORF">KC19_9G121200</name>
</gene>
<dbReference type="SUPFAM" id="SSF54849">
    <property type="entry name" value="GroEL-intermediate domain like"/>
    <property type="match status" value="1"/>
</dbReference>
<dbReference type="GO" id="GO:0005737">
    <property type="term" value="C:cytoplasm"/>
    <property type="evidence" value="ECO:0007669"/>
    <property type="project" value="UniProtKB-SubCell"/>
</dbReference>
<reference evidence="11" key="1">
    <citation type="submission" date="2020-06" db="EMBL/GenBank/DDBJ databases">
        <title>WGS assembly of Ceratodon purpureus strain R40.</title>
        <authorList>
            <person name="Carey S.B."/>
            <person name="Jenkins J."/>
            <person name="Shu S."/>
            <person name="Lovell J.T."/>
            <person name="Sreedasyam A."/>
            <person name="Maumus F."/>
            <person name="Tiley G.P."/>
            <person name="Fernandez-Pozo N."/>
            <person name="Barry K."/>
            <person name="Chen C."/>
            <person name="Wang M."/>
            <person name="Lipzen A."/>
            <person name="Daum C."/>
            <person name="Saski C.A."/>
            <person name="Payton A.C."/>
            <person name="Mcbreen J.C."/>
            <person name="Conrad R.E."/>
            <person name="Kollar L.M."/>
            <person name="Olsson S."/>
            <person name="Huttunen S."/>
            <person name="Landis J.B."/>
            <person name="Wickett N.J."/>
            <person name="Johnson M.G."/>
            <person name="Rensing S.A."/>
            <person name="Grimwood J."/>
            <person name="Schmutz J."/>
            <person name="Mcdaniel S.F."/>
        </authorList>
    </citation>
    <scope>NUCLEOTIDE SEQUENCE</scope>
    <source>
        <strain evidence="11">R40</strain>
    </source>
</reference>
<dbReference type="Gene3D" id="1.10.560.10">
    <property type="entry name" value="GroEL-like equatorial domain"/>
    <property type="match status" value="1"/>
</dbReference>
<keyword evidence="7 10" id="KW-0143">Chaperone</keyword>
<comment type="subcellular location">
    <subcellularLocation>
        <location evidence="1">Cytoplasm</location>
    </subcellularLocation>
</comment>
<dbReference type="InterPro" id="IPR054827">
    <property type="entry name" value="thermosome_alpha"/>
</dbReference>
<evidence type="ECO:0000256" key="6">
    <source>
        <dbReference type="ARBA" id="ARBA00022840"/>
    </source>
</evidence>
<dbReference type="AlphaFoldDB" id="A0A8T0GUA7"/>
<evidence type="ECO:0000256" key="9">
    <source>
        <dbReference type="ARBA" id="ARBA00030049"/>
    </source>
</evidence>
<dbReference type="NCBIfam" id="NF041083">
    <property type="entry name" value="thermosome_beta"/>
    <property type="match status" value="1"/>
</dbReference>